<organism evidence="3 4">
    <name type="scientific">Motilibacter deserti</name>
    <dbReference type="NCBI Taxonomy" id="2714956"/>
    <lineage>
        <taxon>Bacteria</taxon>
        <taxon>Bacillati</taxon>
        <taxon>Actinomycetota</taxon>
        <taxon>Actinomycetes</taxon>
        <taxon>Motilibacterales</taxon>
        <taxon>Motilibacteraceae</taxon>
        <taxon>Motilibacter</taxon>
    </lineage>
</organism>
<feature type="transmembrane region" description="Helical" evidence="2">
    <location>
        <begin position="14"/>
        <end position="33"/>
    </location>
</feature>
<keyword evidence="4" id="KW-1185">Reference proteome</keyword>
<feature type="compositionally biased region" description="Gly residues" evidence="1">
    <location>
        <begin position="142"/>
        <end position="154"/>
    </location>
</feature>
<evidence type="ECO:0000313" key="3">
    <source>
        <dbReference type="EMBL" id="NHC16579.1"/>
    </source>
</evidence>
<feature type="non-terminal residue" evidence="3">
    <location>
        <position position="1"/>
    </location>
</feature>
<evidence type="ECO:0000256" key="1">
    <source>
        <dbReference type="SAM" id="MobiDB-lite"/>
    </source>
</evidence>
<reference evidence="3 4" key="1">
    <citation type="submission" date="2020-03" db="EMBL/GenBank/DDBJ databases">
        <title>Two novel Motilibacter sp.</title>
        <authorList>
            <person name="Liu S."/>
        </authorList>
    </citation>
    <scope>NUCLEOTIDE SEQUENCE [LARGE SCALE GENOMIC DNA]</scope>
    <source>
        <strain evidence="3 4">E257</strain>
    </source>
</reference>
<evidence type="ECO:0000313" key="4">
    <source>
        <dbReference type="Proteomes" id="UP000800981"/>
    </source>
</evidence>
<feature type="transmembrane region" description="Helical" evidence="2">
    <location>
        <begin position="54"/>
        <end position="74"/>
    </location>
</feature>
<name>A0ABX0H045_9ACTN</name>
<comment type="caution">
    <text evidence="3">The sequence shown here is derived from an EMBL/GenBank/DDBJ whole genome shotgun (WGS) entry which is preliminary data.</text>
</comment>
<sequence length="172" mass="18372">IAWLALAAPRRPRLAQLTFLVVAAFLLTNKVYSPQYLLWLVPLAALARPRWRDFLIWQAGELVHFVGIWLYLGQWVDADRALGDKAYIWTIAAHVAGTLWLAGVVVRDILRPVDDPVRADGVDDDPGGGPFDGAPDVFALGPGPGAHSSGGGTPGSRSADAGPPAMATSVRE</sequence>
<accession>A0ABX0H045</accession>
<protein>
    <submittedName>
        <fullName evidence="3">Uncharacterized protein</fullName>
    </submittedName>
</protein>
<gene>
    <name evidence="3" type="ORF">G9H71_22610</name>
</gene>
<proteinExistence type="predicted"/>
<feature type="region of interest" description="Disordered" evidence="1">
    <location>
        <begin position="117"/>
        <end position="172"/>
    </location>
</feature>
<evidence type="ECO:0000256" key="2">
    <source>
        <dbReference type="SAM" id="Phobius"/>
    </source>
</evidence>
<dbReference type="EMBL" id="JAANNP010000220">
    <property type="protein sequence ID" value="NHC16579.1"/>
    <property type="molecule type" value="Genomic_DNA"/>
</dbReference>
<feature type="transmembrane region" description="Helical" evidence="2">
    <location>
        <begin position="86"/>
        <end position="106"/>
    </location>
</feature>
<keyword evidence="2" id="KW-0812">Transmembrane</keyword>
<keyword evidence="2" id="KW-0472">Membrane</keyword>
<keyword evidence="2" id="KW-1133">Transmembrane helix</keyword>
<dbReference type="Proteomes" id="UP000800981">
    <property type="component" value="Unassembled WGS sequence"/>
</dbReference>